<dbReference type="PANTHER" id="PTHR46805">
    <property type="entry name" value="FORKHEAD BOX PROTEIN J1"/>
    <property type="match status" value="1"/>
</dbReference>
<dbReference type="STRING" id="48269.A0A183MGT2"/>
<sequence>RHLYKRCSQQAAGTRHHIYISTSRRFFRNSVFRDSDTLFLRSSFLNVLLSMSLNIHPQSFDLYGKNLKLLAEKLRKNWMQKLSNFDQTDDSLTSLTWLYVSIIFSFEFLCQDANPVSMNPEATAHFEGKESNVCLSLYGSLLDPQVRLEYRTKWTGKPPFSYATLICLAMRELGKPKVTLSDIYGWIMNNFAYYRHTDSSWQVRSISDCIYVF</sequence>
<dbReference type="Proteomes" id="UP000277204">
    <property type="component" value="Unassembled WGS sequence"/>
</dbReference>
<dbReference type="Pfam" id="PF00250">
    <property type="entry name" value="Forkhead"/>
    <property type="match status" value="1"/>
</dbReference>
<name>A0A183MGT2_9TREM</name>
<dbReference type="InterPro" id="IPR001766">
    <property type="entry name" value="Fork_head_dom"/>
</dbReference>
<dbReference type="PANTHER" id="PTHR46805:SF1">
    <property type="entry name" value="FORKHEAD BOX PROTEIN J1"/>
    <property type="match status" value="1"/>
</dbReference>
<dbReference type="Gene3D" id="1.10.10.10">
    <property type="entry name" value="Winged helix-like DNA-binding domain superfamily/Winged helix DNA-binding domain"/>
    <property type="match status" value="1"/>
</dbReference>
<gene>
    <name evidence="3" type="ORF">SMRZ_LOCUS15257</name>
</gene>
<keyword evidence="2" id="KW-0539">Nucleus</keyword>
<dbReference type="SUPFAM" id="SSF46785">
    <property type="entry name" value="Winged helix' DNA-binding domain"/>
    <property type="match status" value="1"/>
</dbReference>
<evidence type="ECO:0000313" key="4">
    <source>
        <dbReference type="Proteomes" id="UP000277204"/>
    </source>
</evidence>
<dbReference type="InterPro" id="IPR018122">
    <property type="entry name" value="TF_fork_head_CS_1"/>
</dbReference>
<evidence type="ECO:0000256" key="1">
    <source>
        <dbReference type="ARBA" id="ARBA00023125"/>
    </source>
</evidence>
<keyword evidence="4" id="KW-1185">Reference proteome</keyword>
<dbReference type="PROSITE" id="PS50039">
    <property type="entry name" value="FORK_HEAD_3"/>
    <property type="match status" value="1"/>
</dbReference>
<dbReference type="InterPro" id="IPR047513">
    <property type="entry name" value="FOXJ1"/>
</dbReference>
<dbReference type="InterPro" id="IPR036390">
    <property type="entry name" value="WH_DNA-bd_sf"/>
</dbReference>
<dbReference type="GO" id="GO:0000981">
    <property type="term" value="F:DNA-binding transcription factor activity, RNA polymerase II-specific"/>
    <property type="evidence" value="ECO:0007669"/>
    <property type="project" value="TreeGrafter"/>
</dbReference>
<proteinExistence type="predicted"/>
<dbReference type="EMBL" id="UZAI01016903">
    <property type="protein sequence ID" value="VDP17820.1"/>
    <property type="molecule type" value="Genomic_DNA"/>
</dbReference>
<dbReference type="GO" id="GO:0000978">
    <property type="term" value="F:RNA polymerase II cis-regulatory region sequence-specific DNA binding"/>
    <property type="evidence" value="ECO:0007669"/>
    <property type="project" value="TreeGrafter"/>
</dbReference>
<keyword evidence="1 2" id="KW-0238">DNA-binding</keyword>
<dbReference type="GO" id="GO:0005634">
    <property type="term" value="C:nucleus"/>
    <property type="evidence" value="ECO:0007669"/>
    <property type="project" value="UniProtKB-SubCell"/>
</dbReference>
<dbReference type="PROSITE" id="PS00657">
    <property type="entry name" value="FORK_HEAD_1"/>
    <property type="match status" value="1"/>
</dbReference>
<evidence type="ECO:0000313" key="3">
    <source>
        <dbReference type="EMBL" id="VDP17820.1"/>
    </source>
</evidence>
<accession>A0A183MGT2</accession>
<organism evidence="3 4">
    <name type="scientific">Schistosoma margrebowiei</name>
    <dbReference type="NCBI Taxonomy" id="48269"/>
    <lineage>
        <taxon>Eukaryota</taxon>
        <taxon>Metazoa</taxon>
        <taxon>Spiralia</taxon>
        <taxon>Lophotrochozoa</taxon>
        <taxon>Platyhelminthes</taxon>
        <taxon>Trematoda</taxon>
        <taxon>Digenea</taxon>
        <taxon>Strigeidida</taxon>
        <taxon>Schistosomatoidea</taxon>
        <taxon>Schistosomatidae</taxon>
        <taxon>Schistosoma</taxon>
    </lineage>
</organism>
<comment type="subcellular location">
    <subcellularLocation>
        <location evidence="2">Nucleus</location>
    </subcellularLocation>
</comment>
<feature type="non-terminal residue" evidence="3">
    <location>
        <position position="1"/>
    </location>
</feature>
<protein>
    <submittedName>
        <fullName evidence="3">Uncharacterized protein</fullName>
    </submittedName>
</protein>
<dbReference type="SMART" id="SM00339">
    <property type="entry name" value="FH"/>
    <property type="match status" value="1"/>
</dbReference>
<dbReference type="AlphaFoldDB" id="A0A183MGT2"/>
<dbReference type="PRINTS" id="PR00053">
    <property type="entry name" value="FORKHEAD"/>
</dbReference>
<evidence type="ECO:0000256" key="2">
    <source>
        <dbReference type="PROSITE-ProRule" id="PRU00089"/>
    </source>
</evidence>
<reference evidence="3 4" key="1">
    <citation type="submission" date="2018-11" db="EMBL/GenBank/DDBJ databases">
        <authorList>
            <consortium name="Pathogen Informatics"/>
        </authorList>
    </citation>
    <scope>NUCLEOTIDE SEQUENCE [LARGE SCALE GENOMIC DNA]</scope>
    <source>
        <strain evidence="3 4">Zambia</strain>
    </source>
</reference>
<dbReference type="InterPro" id="IPR036388">
    <property type="entry name" value="WH-like_DNA-bd_sf"/>
</dbReference>
<feature type="DNA-binding region" description="Fork-head" evidence="2">
    <location>
        <begin position="157"/>
        <end position="202"/>
    </location>
</feature>